<evidence type="ECO:0000313" key="1">
    <source>
        <dbReference type="EMBL" id="CAG5100925.1"/>
    </source>
</evidence>
<feature type="non-terminal residue" evidence="1">
    <location>
        <position position="96"/>
    </location>
</feature>
<reference evidence="1" key="1">
    <citation type="submission" date="2021-04" db="EMBL/GenBank/DDBJ databases">
        <authorList>
            <person name="Chebbi M.A.C M."/>
        </authorList>
    </citation>
    <scope>NUCLEOTIDE SEQUENCE</scope>
</reference>
<name>A0A8J2MUY5_COTCN</name>
<dbReference type="EMBL" id="CAJNRD030001122">
    <property type="protein sequence ID" value="CAG5100925.1"/>
    <property type="molecule type" value="Genomic_DNA"/>
</dbReference>
<dbReference type="AlphaFoldDB" id="A0A8J2MUY5"/>
<keyword evidence="2" id="KW-1185">Reference proteome</keyword>
<proteinExistence type="predicted"/>
<gene>
    <name evidence="1" type="ORF">HICCMSTLAB_LOCUS9998</name>
</gene>
<evidence type="ECO:0000313" key="2">
    <source>
        <dbReference type="Proteomes" id="UP000786811"/>
    </source>
</evidence>
<accession>A0A8J2MUY5</accession>
<organism evidence="1 2">
    <name type="scientific">Cotesia congregata</name>
    <name type="common">Parasitoid wasp</name>
    <name type="synonym">Apanteles congregatus</name>
    <dbReference type="NCBI Taxonomy" id="51543"/>
    <lineage>
        <taxon>Eukaryota</taxon>
        <taxon>Metazoa</taxon>
        <taxon>Ecdysozoa</taxon>
        <taxon>Arthropoda</taxon>
        <taxon>Hexapoda</taxon>
        <taxon>Insecta</taxon>
        <taxon>Pterygota</taxon>
        <taxon>Neoptera</taxon>
        <taxon>Endopterygota</taxon>
        <taxon>Hymenoptera</taxon>
        <taxon>Apocrita</taxon>
        <taxon>Ichneumonoidea</taxon>
        <taxon>Braconidae</taxon>
        <taxon>Microgastrinae</taxon>
        <taxon>Cotesia</taxon>
    </lineage>
</organism>
<dbReference type="Proteomes" id="UP000786811">
    <property type="component" value="Unassembled WGS sequence"/>
</dbReference>
<sequence length="96" mass="11249">IYTFEYKIFTSALLTNFFYKNPPKFIEFGNQLFMTEWYKIPSKARRYFILIINMSPAATKNKSAGGIIDLSYITYIQIIKTGFAYLQILRASNTHQ</sequence>
<dbReference type="OrthoDB" id="6617147at2759"/>
<protein>
    <submittedName>
        <fullName evidence="1">Uncharacterized protein</fullName>
    </submittedName>
</protein>
<comment type="caution">
    <text evidence="1">The sequence shown here is derived from an EMBL/GenBank/DDBJ whole genome shotgun (WGS) entry which is preliminary data.</text>
</comment>